<feature type="domain" description="BED-type" evidence="12">
    <location>
        <begin position="7"/>
        <end position="71"/>
    </location>
</feature>
<dbReference type="GO" id="GO:0005634">
    <property type="term" value="C:nucleus"/>
    <property type="evidence" value="ECO:0007669"/>
    <property type="project" value="UniProtKB-SubCell"/>
</dbReference>
<organism evidence="13 14">
    <name type="scientific">Carya illinoinensis</name>
    <name type="common">Pecan</name>
    <dbReference type="NCBI Taxonomy" id="32201"/>
    <lineage>
        <taxon>Eukaryota</taxon>
        <taxon>Viridiplantae</taxon>
        <taxon>Streptophyta</taxon>
        <taxon>Embryophyta</taxon>
        <taxon>Tracheophyta</taxon>
        <taxon>Spermatophyta</taxon>
        <taxon>Magnoliopsida</taxon>
        <taxon>eudicotyledons</taxon>
        <taxon>Gunneridae</taxon>
        <taxon>Pentapetalae</taxon>
        <taxon>rosids</taxon>
        <taxon>fabids</taxon>
        <taxon>Fagales</taxon>
        <taxon>Juglandaceae</taxon>
        <taxon>Carya</taxon>
    </lineage>
</organism>
<evidence type="ECO:0000256" key="5">
    <source>
        <dbReference type="ARBA" id="ARBA00022833"/>
    </source>
</evidence>
<evidence type="ECO:0000256" key="11">
    <source>
        <dbReference type="SAM" id="MobiDB-lite"/>
    </source>
</evidence>
<feature type="region of interest" description="Disordered" evidence="11">
    <location>
        <begin position="493"/>
        <end position="513"/>
    </location>
</feature>
<dbReference type="SMART" id="SM00614">
    <property type="entry name" value="ZnF_BED"/>
    <property type="match status" value="1"/>
</dbReference>
<gene>
    <name evidence="13" type="ORF">CIPAW_03G205900</name>
</gene>
<evidence type="ECO:0000256" key="9">
    <source>
        <dbReference type="ARBA" id="ARBA00023242"/>
    </source>
</evidence>
<reference evidence="13" key="1">
    <citation type="submission" date="2020-12" db="EMBL/GenBank/DDBJ databases">
        <title>WGS assembly of Carya illinoinensis cv. Pawnee.</title>
        <authorList>
            <person name="Platts A."/>
            <person name="Shu S."/>
            <person name="Wright S."/>
            <person name="Barry K."/>
            <person name="Edger P."/>
            <person name="Pires J.C."/>
            <person name="Schmutz J."/>
        </authorList>
    </citation>
    <scope>NUCLEOTIDE SEQUENCE</scope>
    <source>
        <tissue evidence="13">Leaf</tissue>
    </source>
</reference>
<comment type="subcellular location">
    <subcellularLocation>
        <location evidence="1">Nucleus</location>
    </subcellularLocation>
</comment>
<evidence type="ECO:0000256" key="6">
    <source>
        <dbReference type="ARBA" id="ARBA00023015"/>
    </source>
</evidence>
<keyword evidence="8" id="KW-0804">Transcription</keyword>
<dbReference type="Pfam" id="PF05699">
    <property type="entry name" value="Dimer_Tnp_hAT"/>
    <property type="match status" value="1"/>
</dbReference>
<sequence length="728" mass="83650">MKEKKRKRTSDVWNDFVEVDRDGVKQPQCKWCKTLFKASRSSSTTTLRRHLLTCLPYMGSKKKQKVLAVESKEVDGNFTVSNFTYDRGRVRELAAHMILYHEYPFSMMEHVVFNKFMSANTPYWEKMSRALAKKECMRTYENEKAKLRTLLKHVNKVHITTDMWTSCQKLSYMVVTVHFIDADWHLQRRVLNFCNVPPPHTGLLIADALEKCFQTWGIENKISSIIVDNASSNDVAIRILKEDFRLKRTLTVGGKLFHVRCCAHITNLLVQYGLGEIRDIVDCVRDGIKYLVASENRLKQFSEIAKQLQLPSKKLILDVPTRWNSTYLMLDAAIQFKEVFPRYGDRDRCFEWVPTVEEWGQVENVCQLLAIFNEVTNIVSGSDYPTANLFLSEVWRMKDILGKKSRDENEYMKSMVRKMSAKFDKYWGECNLLMSIAAVLDPRFKMVLIQFCFPLIYHMPNAAKNIDHVSQVLHELYDEYVHEYNSTLEAQREQDNARMNVSGSSSSVGTGRSMQSGQSLFKSFVRSVDTVQPSKSELDNYLEESIYICEEGSDASFNALDWWKTNSLKFRTLSKLARDILATPITTVSSESTFSAGGRVIDPHRASLSTETVQMLLCGSDWVRALYGLKKSSSNSLQITYMYSSRSRVELGLGSLTNRVRAELEFLLNVNEPSSSVNIGSSNERAELGLDSSCERAEFAQPKLARTRLVYSPGYRIPFSNMRKDMYD</sequence>
<keyword evidence="5" id="KW-0862">Zinc</keyword>
<dbReference type="PANTHER" id="PTHR46481:SF10">
    <property type="entry name" value="ZINC FINGER BED DOMAIN-CONTAINING PROTEIN 39"/>
    <property type="match status" value="1"/>
</dbReference>
<keyword evidence="9" id="KW-0539">Nucleus</keyword>
<comment type="subunit">
    <text evidence="2">Homodimer.</text>
</comment>
<keyword evidence="4 10" id="KW-0863">Zinc-finger</keyword>
<evidence type="ECO:0000313" key="13">
    <source>
        <dbReference type="EMBL" id="KAG6661883.1"/>
    </source>
</evidence>
<dbReference type="GO" id="GO:0046983">
    <property type="term" value="F:protein dimerization activity"/>
    <property type="evidence" value="ECO:0007669"/>
    <property type="project" value="InterPro"/>
</dbReference>
<dbReference type="GO" id="GO:0003677">
    <property type="term" value="F:DNA binding"/>
    <property type="evidence" value="ECO:0007669"/>
    <property type="project" value="UniProtKB-KW"/>
</dbReference>
<evidence type="ECO:0000256" key="1">
    <source>
        <dbReference type="ARBA" id="ARBA00004123"/>
    </source>
</evidence>
<dbReference type="AlphaFoldDB" id="A0A8T1R687"/>
<evidence type="ECO:0000259" key="12">
    <source>
        <dbReference type="PROSITE" id="PS50808"/>
    </source>
</evidence>
<evidence type="ECO:0000256" key="4">
    <source>
        <dbReference type="ARBA" id="ARBA00022771"/>
    </source>
</evidence>
<keyword evidence="14" id="KW-1185">Reference proteome</keyword>
<accession>A0A8T1R687</accession>
<evidence type="ECO:0000313" key="14">
    <source>
        <dbReference type="Proteomes" id="UP000811609"/>
    </source>
</evidence>
<dbReference type="InterPro" id="IPR052035">
    <property type="entry name" value="ZnF_BED_domain_contain"/>
</dbReference>
<keyword evidence="3" id="KW-0479">Metal-binding</keyword>
<evidence type="ECO:0000256" key="7">
    <source>
        <dbReference type="ARBA" id="ARBA00023125"/>
    </source>
</evidence>
<dbReference type="Proteomes" id="UP000811609">
    <property type="component" value="Chromosome 3"/>
</dbReference>
<dbReference type="InterPro" id="IPR025525">
    <property type="entry name" value="hAT-like_transposase_RNase-H"/>
</dbReference>
<evidence type="ECO:0000256" key="2">
    <source>
        <dbReference type="ARBA" id="ARBA00011738"/>
    </source>
</evidence>
<dbReference type="PANTHER" id="PTHR46481">
    <property type="entry name" value="ZINC FINGER BED DOMAIN-CONTAINING PROTEIN 4"/>
    <property type="match status" value="1"/>
</dbReference>
<protein>
    <recommendedName>
        <fullName evidence="12">BED-type domain-containing protein</fullName>
    </recommendedName>
</protein>
<name>A0A8T1R687_CARIL</name>
<dbReference type="EMBL" id="CM031811">
    <property type="protein sequence ID" value="KAG6661883.1"/>
    <property type="molecule type" value="Genomic_DNA"/>
</dbReference>
<dbReference type="Pfam" id="PF14372">
    <property type="entry name" value="hAT-like_RNase-H"/>
    <property type="match status" value="1"/>
</dbReference>
<keyword evidence="7" id="KW-0238">DNA-binding</keyword>
<proteinExistence type="predicted"/>
<comment type="caution">
    <text evidence="13">The sequence shown here is derived from an EMBL/GenBank/DDBJ whole genome shotgun (WGS) entry which is preliminary data.</text>
</comment>
<dbReference type="PROSITE" id="PS50808">
    <property type="entry name" value="ZF_BED"/>
    <property type="match status" value="1"/>
</dbReference>
<dbReference type="GO" id="GO:0008270">
    <property type="term" value="F:zinc ion binding"/>
    <property type="evidence" value="ECO:0007669"/>
    <property type="project" value="UniProtKB-KW"/>
</dbReference>
<dbReference type="InterPro" id="IPR003656">
    <property type="entry name" value="Znf_BED"/>
</dbReference>
<feature type="compositionally biased region" description="Low complexity" evidence="11">
    <location>
        <begin position="502"/>
        <end position="513"/>
    </location>
</feature>
<keyword evidence="6" id="KW-0805">Transcription regulation</keyword>
<evidence type="ECO:0000256" key="8">
    <source>
        <dbReference type="ARBA" id="ARBA00023163"/>
    </source>
</evidence>
<dbReference type="InterPro" id="IPR008906">
    <property type="entry name" value="HATC_C_dom"/>
</dbReference>
<evidence type="ECO:0000256" key="3">
    <source>
        <dbReference type="ARBA" id="ARBA00022723"/>
    </source>
</evidence>
<evidence type="ECO:0000256" key="10">
    <source>
        <dbReference type="PROSITE-ProRule" id="PRU00027"/>
    </source>
</evidence>